<organism evidence="1 2">
    <name type="scientific">Vibrio vulnificus (strain YJ016)</name>
    <dbReference type="NCBI Taxonomy" id="196600"/>
    <lineage>
        <taxon>Bacteria</taxon>
        <taxon>Pseudomonadati</taxon>
        <taxon>Pseudomonadota</taxon>
        <taxon>Gammaproteobacteria</taxon>
        <taxon>Vibrionales</taxon>
        <taxon>Vibrionaceae</taxon>
        <taxon>Vibrio</taxon>
    </lineage>
</organism>
<dbReference type="EMBL" id="BA000037">
    <property type="protein sequence ID" value="BAC93054.1"/>
    <property type="molecule type" value="Genomic_DNA"/>
</dbReference>
<accession>Q7MPS2</accession>
<dbReference type="Proteomes" id="UP000002675">
    <property type="component" value="Chromosome I"/>
</dbReference>
<evidence type="ECO:0000313" key="2">
    <source>
        <dbReference type="Proteomes" id="UP000002675"/>
    </source>
</evidence>
<evidence type="ECO:0000313" key="1">
    <source>
        <dbReference type="EMBL" id="BAC93054.1"/>
    </source>
</evidence>
<reference evidence="1 2" key="1">
    <citation type="journal article" date="2003" name="Genome Res.">
        <title>Comparative genome analysis of Vibrio vulnificus, a marine pathogen.</title>
        <authorList>
            <person name="Chen C.Y."/>
            <person name="Wu K.M."/>
            <person name="Chang Y.C."/>
            <person name="Chang C.H."/>
            <person name="Tsai H.C."/>
            <person name="Liao T.L."/>
            <person name="Liu Y.M."/>
            <person name="Chen H.J."/>
            <person name="Shen A.B."/>
            <person name="Li J.C."/>
            <person name="Su T.L."/>
            <person name="Shao C.P."/>
            <person name="Lee C.T."/>
            <person name="Hor L.I."/>
            <person name="Tsai S.F."/>
        </authorList>
    </citation>
    <scope>NUCLEOTIDE SEQUENCE [LARGE SCALE GENOMIC DNA]</scope>
    <source>
        <strain evidence="1 2">YJ016</strain>
    </source>
</reference>
<protein>
    <submittedName>
        <fullName evidence="1">Uncharacterized protein</fullName>
    </submittedName>
</protein>
<name>Q7MPS2_VIBVY</name>
<proteinExistence type="predicted"/>
<dbReference type="AlphaFoldDB" id="Q7MPS2"/>
<dbReference type="KEGG" id="vvy:VV0290"/>
<dbReference type="HOGENOM" id="CLU_3174724_0_0_6"/>
<sequence length="47" mass="5395">MIKHTDDRHFYLSLQPVSGSLALTVRTVEGIALPYFKLLNRFAAFWA</sequence>
<gene>
    <name evidence="1" type="ordered locus">VV0290</name>
</gene>